<dbReference type="Pfam" id="PF05721">
    <property type="entry name" value="PhyH"/>
    <property type="match status" value="1"/>
</dbReference>
<comment type="cofactor">
    <cofactor evidence="1">
        <name>Fe(2+)</name>
        <dbReference type="ChEBI" id="CHEBI:29033"/>
    </cofactor>
</comment>
<dbReference type="SUPFAM" id="SSF51197">
    <property type="entry name" value="Clavaminate synthase-like"/>
    <property type="match status" value="1"/>
</dbReference>
<dbReference type="RefSeq" id="WP_109760776.1">
    <property type="nucleotide sequence ID" value="NZ_CP034588.1"/>
</dbReference>
<dbReference type="Gene3D" id="2.60.120.620">
    <property type="entry name" value="q2cbj1_9rhob like domain"/>
    <property type="match status" value="1"/>
</dbReference>
<sequence>MPEVLTPEQIAFYREEGYLVLERRIPAPVMDSIRAEIARFTEMARGMTASDDRLDLEDSHTPDAPRVRRVKLPHTQSRPIDELMRSDLILAPVRDLIGSNLRLQTTKLNMKSAGFGAAVEWHQDWGFYPYTNDDVLAVGVMIDDFTPANGPLMVFPGTHRGRAYDHHHDGRFVGAMDLAASGLDMKDAVPLMGPAGSISIHHARIVHGSALNRSTQDRRVIFYEMMAADAFPVHGGRGKWEGLEEFDARMLCGTSTLEPRVVPCPMRIAYPDPPSQGSIYEVQKGLGKRSFEVLQ</sequence>
<accession>A0A316G149</accession>
<dbReference type="PANTHER" id="PTHR20883">
    <property type="entry name" value="PHYTANOYL-COA DIOXYGENASE DOMAIN CONTAINING 1"/>
    <property type="match status" value="1"/>
</dbReference>
<evidence type="ECO:0000313" key="3">
    <source>
        <dbReference type="Proteomes" id="UP000245390"/>
    </source>
</evidence>
<dbReference type="OrthoDB" id="9791262at2"/>
<dbReference type="Proteomes" id="UP000245390">
    <property type="component" value="Unassembled WGS sequence"/>
</dbReference>
<dbReference type="AlphaFoldDB" id="A0A316G149"/>
<name>A0A316G149_9RHOB</name>
<evidence type="ECO:0000313" key="2">
    <source>
        <dbReference type="EMBL" id="PWK54674.1"/>
    </source>
</evidence>
<organism evidence="2 3">
    <name type="scientific">Silicimonas algicola</name>
    <dbReference type="NCBI Taxonomy" id="1826607"/>
    <lineage>
        <taxon>Bacteria</taxon>
        <taxon>Pseudomonadati</taxon>
        <taxon>Pseudomonadota</taxon>
        <taxon>Alphaproteobacteria</taxon>
        <taxon>Rhodobacterales</taxon>
        <taxon>Paracoccaceae</taxon>
    </lineage>
</organism>
<reference evidence="2 3" key="1">
    <citation type="submission" date="2018-05" db="EMBL/GenBank/DDBJ databases">
        <title>Genomic Encyclopedia of Type Strains, Phase IV (KMG-IV): sequencing the most valuable type-strain genomes for metagenomic binning, comparative biology and taxonomic classification.</title>
        <authorList>
            <person name="Goeker M."/>
        </authorList>
    </citation>
    <scope>NUCLEOTIDE SEQUENCE [LARGE SCALE GENOMIC DNA]</scope>
    <source>
        <strain evidence="2 3">DSM 103371</strain>
    </source>
</reference>
<keyword evidence="3" id="KW-1185">Reference proteome</keyword>
<dbReference type="PANTHER" id="PTHR20883:SF48">
    <property type="entry name" value="ECTOINE DIOXYGENASE"/>
    <property type="match status" value="1"/>
</dbReference>
<dbReference type="EMBL" id="QGGV01000011">
    <property type="protein sequence ID" value="PWK54674.1"/>
    <property type="molecule type" value="Genomic_DNA"/>
</dbReference>
<protein>
    <submittedName>
        <fullName evidence="2">Ectoine hydroxylase-related dioxygenase (Phytanoyl-CoA dioxygenase family)</fullName>
    </submittedName>
</protein>
<evidence type="ECO:0000256" key="1">
    <source>
        <dbReference type="ARBA" id="ARBA00001954"/>
    </source>
</evidence>
<keyword evidence="2" id="KW-0223">Dioxygenase</keyword>
<comment type="caution">
    <text evidence="2">The sequence shown here is derived from an EMBL/GenBank/DDBJ whole genome shotgun (WGS) entry which is preliminary data.</text>
</comment>
<gene>
    <name evidence="2" type="ORF">C8D95_111109</name>
</gene>
<dbReference type="GO" id="GO:0016706">
    <property type="term" value="F:2-oxoglutarate-dependent dioxygenase activity"/>
    <property type="evidence" value="ECO:0007669"/>
    <property type="project" value="UniProtKB-ARBA"/>
</dbReference>
<dbReference type="InterPro" id="IPR008775">
    <property type="entry name" value="Phytyl_CoA_dOase-like"/>
</dbReference>
<keyword evidence="2" id="KW-0560">Oxidoreductase</keyword>
<proteinExistence type="predicted"/>
<dbReference type="GO" id="GO:0005506">
    <property type="term" value="F:iron ion binding"/>
    <property type="evidence" value="ECO:0007669"/>
    <property type="project" value="UniProtKB-ARBA"/>
</dbReference>
<dbReference type="KEGG" id="salo:EF888_14275"/>